<proteinExistence type="predicted"/>
<dbReference type="GO" id="GO:0048364">
    <property type="term" value="P:root development"/>
    <property type="evidence" value="ECO:0007669"/>
    <property type="project" value="InterPro"/>
</dbReference>
<dbReference type="Proteomes" id="UP001652623">
    <property type="component" value="Chromosome 1"/>
</dbReference>
<feature type="coiled-coil region" evidence="1">
    <location>
        <begin position="246"/>
        <end position="273"/>
    </location>
</feature>
<dbReference type="InterPro" id="IPR004320">
    <property type="entry name" value="BPS1_pln"/>
</dbReference>
<sequence>MASYHVRSNSLPSRPHPIIPEFEEKLSQARASEAASSSSASTSISYKLSGLQDLHDCVDRLLLLPLNQQALSQENHKKWVNQIMDSSLRTLDVCNIAKDALLQAKESTQALQSSIRRRRSGKIELSSEVKKFLTSRKVVKKAIQEAIGDLKGIESGCNFSPLNKDNETVTMLREVQATTLAVFGSLLSFISGPKSQPKPNGWSFISKIMRSTRIEEESQPNEFARADFALKLLISQNMKKSDNLNFKDAQDQLEELELCIQDLEEGLESLFRRMIRIRVSLLNILNH</sequence>
<accession>A0A6P6FQU2</accession>
<dbReference type="PANTHER" id="PTHR33070:SF129">
    <property type="entry name" value="DUF241 DOMAIN PROTEIN"/>
    <property type="match status" value="1"/>
</dbReference>
<dbReference type="PANTHER" id="PTHR33070">
    <property type="entry name" value="OS06G0725500 PROTEIN"/>
    <property type="match status" value="1"/>
</dbReference>
<evidence type="ECO:0000313" key="2">
    <source>
        <dbReference type="Proteomes" id="UP001652623"/>
    </source>
</evidence>
<dbReference type="AlphaFoldDB" id="A0A6P6FQU2"/>
<keyword evidence="2" id="KW-1185">Reference proteome</keyword>
<evidence type="ECO:0000256" key="1">
    <source>
        <dbReference type="SAM" id="Coils"/>
    </source>
</evidence>
<reference evidence="3" key="2">
    <citation type="submission" date="2025-08" db="UniProtKB">
        <authorList>
            <consortium name="RefSeq"/>
        </authorList>
    </citation>
    <scope>IDENTIFICATION</scope>
    <source>
        <tissue evidence="3">Seedling</tissue>
    </source>
</reference>
<organism evidence="2 3">
    <name type="scientific">Ziziphus jujuba</name>
    <name type="common">Chinese jujube</name>
    <name type="synonym">Ziziphus sativa</name>
    <dbReference type="NCBI Taxonomy" id="326968"/>
    <lineage>
        <taxon>Eukaryota</taxon>
        <taxon>Viridiplantae</taxon>
        <taxon>Streptophyta</taxon>
        <taxon>Embryophyta</taxon>
        <taxon>Tracheophyta</taxon>
        <taxon>Spermatophyta</taxon>
        <taxon>Magnoliopsida</taxon>
        <taxon>eudicotyledons</taxon>
        <taxon>Gunneridae</taxon>
        <taxon>Pentapetalae</taxon>
        <taxon>rosids</taxon>
        <taxon>fabids</taxon>
        <taxon>Rosales</taxon>
        <taxon>Rhamnaceae</taxon>
        <taxon>Paliureae</taxon>
        <taxon>Ziziphus</taxon>
    </lineage>
</organism>
<dbReference type="GeneID" id="112489496"/>
<evidence type="ECO:0000313" key="3">
    <source>
        <dbReference type="RefSeq" id="XP_024923896.3"/>
    </source>
</evidence>
<name>A0A6P6FQU2_ZIZJJ</name>
<dbReference type="RefSeq" id="XP_024923896.3">
    <property type="nucleotide sequence ID" value="XM_025068128.3"/>
</dbReference>
<reference evidence="2" key="1">
    <citation type="submission" date="2025-05" db="UniProtKB">
        <authorList>
            <consortium name="RefSeq"/>
        </authorList>
    </citation>
    <scope>NUCLEOTIDE SEQUENCE [LARGE SCALE GENOMIC DNA]</scope>
</reference>
<dbReference type="KEGG" id="zju:112489496"/>
<dbReference type="Pfam" id="PF03087">
    <property type="entry name" value="BPS1"/>
    <property type="match status" value="1"/>
</dbReference>
<dbReference type="GO" id="GO:0048367">
    <property type="term" value="P:shoot system development"/>
    <property type="evidence" value="ECO:0007669"/>
    <property type="project" value="InterPro"/>
</dbReference>
<dbReference type="InParanoid" id="A0A6P6FQU2"/>
<keyword evidence="1" id="KW-0175">Coiled coil</keyword>
<gene>
    <name evidence="3" type="primary">LOC112489496</name>
</gene>
<protein>
    <submittedName>
        <fullName evidence="3">Uncharacterized protein LOC112489496</fullName>
    </submittedName>
</protein>